<evidence type="ECO:0000313" key="2">
    <source>
        <dbReference type="Proteomes" id="UP000192980"/>
    </source>
</evidence>
<evidence type="ECO:0000313" key="1">
    <source>
        <dbReference type="EMBL" id="SMG50101.1"/>
    </source>
</evidence>
<dbReference type="Gene3D" id="3.30.750.170">
    <property type="match status" value="1"/>
</dbReference>
<dbReference type="SUPFAM" id="SSF50156">
    <property type="entry name" value="PDZ domain-like"/>
    <property type="match status" value="1"/>
</dbReference>
<dbReference type="GO" id="GO:0004175">
    <property type="term" value="F:endopeptidase activity"/>
    <property type="evidence" value="ECO:0007669"/>
    <property type="project" value="TreeGrafter"/>
</dbReference>
<dbReference type="CDD" id="cd07561">
    <property type="entry name" value="Peptidase_S41_CPP_like"/>
    <property type="match status" value="1"/>
</dbReference>
<dbReference type="PANTHER" id="PTHR32060">
    <property type="entry name" value="TAIL-SPECIFIC PROTEASE"/>
    <property type="match status" value="1"/>
</dbReference>
<dbReference type="RefSeq" id="WP_085474420.1">
    <property type="nucleotide sequence ID" value="NZ_CP038029.1"/>
</dbReference>
<dbReference type="EMBL" id="FXAU01000008">
    <property type="protein sequence ID" value="SMG50101.1"/>
    <property type="molecule type" value="Genomic_DNA"/>
</dbReference>
<dbReference type="GO" id="GO:0008236">
    <property type="term" value="F:serine-type peptidase activity"/>
    <property type="evidence" value="ECO:0007669"/>
    <property type="project" value="InterPro"/>
</dbReference>
<dbReference type="AlphaFoldDB" id="A0A1X7L8F1"/>
<dbReference type="Pfam" id="PF17820">
    <property type="entry name" value="PDZ_6"/>
    <property type="match status" value="1"/>
</dbReference>
<reference evidence="1 2" key="1">
    <citation type="submission" date="2017-04" db="EMBL/GenBank/DDBJ databases">
        <authorList>
            <person name="Afonso C.L."/>
            <person name="Miller P.J."/>
            <person name="Scott M.A."/>
            <person name="Spackman E."/>
            <person name="Goraichik I."/>
            <person name="Dimitrov K.M."/>
            <person name="Suarez D.L."/>
            <person name="Swayne D.E."/>
        </authorList>
    </citation>
    <scope>NUCLEOTIDE SEQUENCE [LARGE SCALE GENOMIC DNA]</scope>
    <source>
        <strain evidence="1 2">DSM 22418</strain>
    </source>
</reference>
<dbReference type="GO" id="GO:0007165">
    <property type="term" value="P:signal transduction"/>
    <property type="evidence" value="ECO:0007669"/>
    <property type="project" value="TreeGrafter"/>
</dbReference>
<dbReference type="OrthoDB" id="7168509at2"/>
<dbReference type="Gene3D" id="3.90.226.10">
    <property type="entry name" value="2-enoyl-CoA Hydratase, Chain A, domain 1"/>
    <property type="match status" value="1"/>
</dbReference>
<dbReference type="PROSITE" id="PS50106">
    <property type="entry name" value="PDZ"/>
    <property type="match status" value="1"/>
</dbReference>
<dbReference type="Pfam" id="PF03572">
    <property type="entry name" value="Peptidase_S41"/>
    <property type="match status" value="1"/>
</dbReference>
<dbReference type="InterPro" id="IPR036034">
    <property type="entry name" value="PDZ_sf"/>
</dbReference>
<dbReference type="Proteomes" id="UP000192980">
    <property type="component" value="Unassembled WGS sequence"/>
</dbReference>
<dbReference type="PANTHER" id="PTHR32060:SF30">
    <property type="entry name" value="CARBOXY-TERMINAL PROCESSING PROTEASE CTPA"/>
    <property type="match status" value="1"/>
</dbReference>
<name>A0A1X7L8F1_9SPHI</name>
<keyword evidence="2" id="KW-1185">Reference proteome</keyword>
<sequence length="505" mass="57242">MKKGWTTVVFFGLLIGLASCKKETKQDADPDVEEPIEVLVKEDSIKDTIFYYTKLLSLWQDYMPPRNVNDILKSEVIRSYTKSYKTGEEVLAWMLGLTPIDPDTKKPIDRYSFLDRAGVISGEIYGAVAKSFGMYVFYLDDDLYVRMVDKNSPAYIAGVRRGDRILSINGNTKIDYPTQLKENFKTVNGYLNESTMLIKFGKPSGVIEEKQIANVQYNIDPILDSRVINFEGKKVGYLAFSSFVSIMEKNVFTRMHTDFENVFNSFDAEGINDLIVDLRYNGGGSVLTAEYLADHIAPLAADKQQMLYYEMNTVLSRDWEWTAEGEEFGPVKFAKKGKLNLPKVYFLVTRSTASASELLINSLKPYMQVHIIGTYVRNEKKEAVAQNTYGKPVGFFGIEVLDKNIELYVSSFKTFNKNKEGNYYNGLIPQHHVWEYSKFRDFGDPEEPMIAAALAHVKNGNFAAERTAQAALGVSNIRKPHANDRLQETGGLQGMFKYPKGKLIK</sequence>
<dbReference type="InterPro" id="IPR001478">
    <property type="entry name" value="PDZ"/>
</dbReference>
<dbReference type="PROSITE" id="PS51257">
    <property type="entry name" value="PROKAR_LIPOPROTEIN"/>
    <property type="match status" value="1"/>
</dbReference>
<protein>
    <submittedName>
        <fullName evidence="1">Peptidase family S41</fullName>
    </submittedName>
</protein>
<gene>
    <name evidence="1" type="ORF">SAMN05660862_3740</name>
</gene>
<dbReference type="GO" id="GO:0030288">
    <property type="term" value="C:outer membrane-bounded periplasmic space"/>
    <property type="evidence" value="ECO:0007669"/>
    <property type="project" value="TreeGrafter"/>
</dbReference>
<accession>A0A1X7L8F1</accession>
<dbReference type="InterPro" id="IPR041489">
    <property type="entry name" value="PDZ_6"/>
</dbReference>
<proteinExistence type="predicted"/>
<dbReference type="Gene3D" id="2.30.42.10">
    <property type="match status" value="1"/>
</dbReference>
<organism evidence="1 2">
    <name type="scientific">Sphingobacterium psychroaquaticum</name>
    <dbReference type="NCBI Taxonomy" id="561061"/>
    <lineage>
        <taxon>Bacteria</taxon>
        <taxon>Pseudomonadati</taxon>
        <taxon>Bacteroidota</taxon>
        <taxon>Sphingobacteriia</taxon>
        <taxon>Sphingobacteriales</taxon>
        <taxon>Sphingobacteriaceae</taxon>
        <taxon>Sphingobacterium</taxon>
    </lineage>
</organism>
<dbReference type="InterPro" id="IPR029045">
    <property type="entry name" value="ClpP/crotonase-like_dom_sf"/>
</dbReference>
<dbReference type="SUPFAM" id="SSF52096">
    <property type="entry name" value="ClpP/crotonase"/>
    <property type="match status" value="1"/>
</dbReference>
<dbReference type="GO" id="GO:0006508">
    <property type="term" value="P:proteolysis"/>
    <property type="evidence" value="ECO:0007669"/>
    <property type="project" value="InterPro"/>
</dbReference>
<dbReference type="InterPro" id="IPR005151">
    <property type="entry name" value="Tail-specific_protease"/>
</dbReference>
<dbReference type="STRING" id="561061.SAMN05660862_3740"/>